<dbReference type="Proteomes" id="UP001314229">
    <property type="component" value="Unassembled WGS sequence"/>
</dbReference>
<organism evidence="1 2">
    <name type="scientific">Scomber scombrus</name>
    <name type="common">Atlantic mackerel</name>
    <name type="synonym">Scomber vernalis</name>
    <dbReference type="NCBI Taxonomy" id="13677"/>
    <lineage>
        <taxon>Eukaryota</taxon>
        <taxon>Metazoa</taxon>
        <taxon>Chordata</taxon>
        <taxon>Craniata</taxon>
        <taxon>Vertebrata</taxon>
        <taxon>Euteleostomi</taxon>
        <taxon>Actinopterygii</taxon>
        <taxon>Neopterygii</taxon>
        <taxon>Teleostei</taxon>
        <taxon>Neoteleostei</taxon>
        <taxon>Acanthomorphata</taxon>
        <taxon>Pelagiaria</taxon>
        <taxon>Scombriformes</taxon>
        <taxon>Scombridae</taxon>
        <taxon>Scomber</taxon>
    </lineage>
</organism>
<dbReference type="AlphaFoldDB" id="A0AAV1QFT0"/>
<keyword evidence="2" id="KW-1185">Reference proteome</keyword>
<protein>
    <submittedName>
        <fullName evidence="1">Uncharacterized protein LOC121643508</fullName>
    </submittedName>
</protein>
<name>A0AAV1QFT0_SCOSC</name>
<evidence type="ECO:0000313" key="1">
    <source>
        <dbReference type="EMBL" id="CAK6982374.1"/>
    </source>
</evidence>
<gene>
    <name evidence="1" type="ORF">FSCOSCO3_A034923</name>
</gene>
<feature type="non-terminal residue" evidence="1">
    <location>
        <position position="75"/>
    </location>
</feature>
<evidence type="ECO:0000313" key="2">
    <source>
        <dbReference type="Proteomes" id="UP001314229"/>
    </source>
</evidence>
<proteinExistence type="predicted"/>
<sequence>DNSIESRREAVIRGLILYLGEKTEELIKDYKVFDDDDVETVQEALTTQVLNIFVVSKARDGDLQKQAGIATEGAE</sequence>
<comment type="caution">
    <text evidence="1">The sequence shown here is derived from an EMBL/GenBank/DDBJ whole genome shotgun (WGS) entry which is preliminary data.</text>
</comment>
<reference evidence="1 2" key="1">
    <citation type="submission" date="2024-01" db="EMBL/GenBank/DDBJ databases">
        <authorList>
            <person name="Alioto T."/>
            <person name="Alioto T."/>
            <person name="Gomez Garrido J."/>
        </authorList>
    </citation>
    <scope>NUCLEOTIDE SEQUENCE [LARGE SCALE GENOMIC DNA]</scope>
</reference>
<dbReference type="EMBL" id="CAWUFR010001004">
    <property type="protein sequence ID" value="CAK6982374.1"/>
    <property type="molecule type" value="Genomic_DNA"/>
</dbReference>
<accession>A0AAV1QFT0</accession>
<feature type="non-terminal residue" evidence="1">
    <location>
        <position position="1"/>
    </location>
</feature>